<keyword evidence="1" id="KW-0812">Transmembrane</keyword>
<keyword evidence="3" id="KW-1185">Reference proteome</keyword>
<reference evidence="2 3" key="1">
    <citation type="journal article" date="2013" name="Genome Biol. Evol.">
        <title>Genomes of Stigonematalean cyanobacteria (subsection V) and the evolution of oxygenic photosynthesis from prokaryotes to plastids.</title>
        <authorList>
            <person name="Dagan T."/>
            <person name="Roettger M."/>
            <person name="Stucken K."/>
            <person name="Landan G."/>
            <person name="Koch R."/>
            <person name="Major P."/>
            <person name="Gould S.B."/>
            <person name="Goremykin V.V."/>
            <person name="Rippka R."/>
            <person name="Tandeau de Marsac N."/>
            <person name="Gugger M."/>
            <person name="Lockhart P.J."/>
            <person name="Allen J.F."/>
            <person name="Brune I."/>
            <person name="Maus I."/>
            <person name="Puhler A."/>
            <person name="Martin W.F."/>
        </authorList>
    </citation>
    <scope>NUCLEOTIDE SEQUENCE [LARGE SCALE GENOMIC DNA]</scope>
    <source>
        <strain evidence="2 3">PCC 7110</strain>
    </source>
</reference>
<dbReference type="STRING" id="128403.WA1_29875"/>
<keyword evidence="1" id="KW-0472">Membrane</keyword>
<evidence type="ECO:0000256" key="1">
    <source>
        <dbReference type="SAM" id="Phobius"/>
    </source>
</evidence>
<proteinExistence type="predicted"/>
<comment type="caution">
    <text evidence="2">The sequence shown here is derived from an EMBL/GenBank/DDBJ whole genome shotgun (WGS) entry which is preliminary data.</text>
</comment>
<dbReference type="AlphaFoldDB" id="A0A139X529"/>
<dbReference type="RefSeq" id="WP_017740671.1">
    <property type="nucleotide sequence ID" value="NZ_KQ976354.1"/>
</dbReference>
<organism evidence="2 3">
    <name type="scientific">Scytonema hofmannii PCC 7110</name>
    <dbReference type="NCBI Taxonomy" id="128403"/>
    <lineage>
        <taxon>Bacteria</taxon>
        <taxon>Bacillati</taxon>
        <taxon>Cyanobacteriota</taxon>
        <taxon>Cyanophyceae</taxon>
        <taxon>Nostocales</taxon>
        <taxon>Scytonemataceae</taxon>
        <taxon>Scytonema</taxon>
    </lineage>
</organism>
<evidence type="ECO:0000313" key="3">
    <source>
        <dbReference type="Proteomes" id="UP000076925"/>
    </source>
</evidence>
<protein>
    <submittedName>
        <fullName evidence="2">Uncharacterized protein</fullName>
    </submittedName>
</protein>
<feature type="transmembrane region" description="Helical" evidence="1">
    <location>
        <begin position="295"/>
        <end position="318"/>
    </location>
</feature>
<dbReference type="Proteomes" id="UP000076925">
    <property type="component" value="Unassembled WGS sequence"/>
</dbReference>
<dbReference type="EMBL" id="ANNX02000032">
    <property type="protein sequence ID" value="KYC39766.1"/>
    <property type="molecule type" value="Genomic_DNA"/>
</dbReference>
<accession>A0A139X529</accession>
<dbReference type="Gene3D" id="3.50.50.60">
    <property type="entry name" value="FAD/NAD(P)-binding domain"/>
    <property type="match status" value="1"/>
</dbReference>
<evidence type="ECO:0000313" key="2">
    <source>
        <dbReference type="EMBL" id="KYC39766.1"/>
    </source>
</evidence>
<keyword evidence="1" id="KW-1133">Transmembrane helix</keyword>
<sequence length="322" mass="37079">MWSAGDIKVIRKTDDRRYVIVYSPPGIREHEYKVLVAKYVHLSVGYPSVQFLPDLLTYRETYDDRKSVVNAYENHEHIYQHLKKQGGIVIVRGRGIVASRIIQQLNEVRGQNKKHQVSIIHLMRSPNPRGNKFGPAQRFVENHWEFQPFNWPKAAWGGDMRKILEAAKPPERYQLLQDWGGTTTADRRDWRRLIHQGLNSQEQWYRIYFGQVDRVERNEQGKLKVSIAGNASDNKITTDIPAADFIIDATGLEANPSASPVLKDMIERYQLPLNQFGRLDVANDFEIKDMRSKKLGWLCVYFFPVGAFEVVSGLGVGLKVES</sequence>
<gene>
    <name evidence="2" type="ORF">WA1_29875</name>
</gene>
<dbReference type="InterPro" id="IPR036188">
    <property type="entry name" value="FAD/NAD-bd_sf"/>
</dbReference>
<name>A0A139X529_9CYAN</name>